<proteinExistence type="predicted"/>
<comment type="caution">
    <text evidence="5">The sequence shown here is derived from an EMBL/GenBank/DDBJ whole genome shotgun (WGS) entry which is preliminary data.</text>
</comment>
<keyword evidence="1" id="KW-0677">Repeat</keyword>
<protein>
    <recommendedName>
        <fullName evidence="4">Disease resistance N-terminal domain-containing protein</fullName>
    </recommendedName>
</protein>
<evidence type="ECO:0000313" key="5">
    <source>
        <dbReference type="EMBL" id="KAK2640251.1"/>
    </source>
</evidence>
<dbReference type="AlphaFoldDB" id="A0AAD9TQX8"/>
<dbReference type="InterPro" id="IPR041118">
    <property type="entry name" value="Rx_N"/>
</dbReference>
<dbReference type="Pfam" id="PF18052">
    <property type="entry name" value="Rx_N"/>
    <property type="match status" value="1"/>
</dbReference>
<dbReference type="Proteomes" id="UP001280121">
    <property type="component" value="Unassembled WGS sequence"/>
</dbReference>
<evidence type="ECO:0000313" key="6">
    <source>
        <dbReference type="Proteomes" id="UP001280121"/>
    </source>
</evidence>
<dbReference type="EMBL" id="JANJYI010000008">
    <property type="protein sequence ID" value="KAK2640251.1"/>
    <property type="molecule type" value="Genomic_DNA"/>
</dbReference>
<dbReference type="Gene3D" id="1.20.5.4130">
    <property type="match status" value="1"/>
</dbReference>
<dbReference type="GO" id="GO:0006952">
    <property type="term" value="P:defense response"/>
    <property type="evidence" value="ECO:0007669"/>
    <property type="project" value="UniProtKB-KW"/>
</dbReference>
<evidence type="ECO:0000256" key="1">
    <source>
        <dbReference type="ARBA" id="ARBA00022737"/>
    </source>
</evidence>
<keyword evidence="6" id="KW-1185">Reference proteome</keyword>
<name>A0AAD9TQX8_9ROSI</name>
<organism evidence="5 6">
    <name type="scientific">Dipteronia dyeriana</name>
    <dbReference type="NCBI Taxonomy" id="168575"/>
    <lineage>
        <taxon>Eukaryota</taxon>
        <taxon>Viridiplantae</taxon>
        <taxon>Streptophyta</taxon>
        <taxon>Embryophyta</taxon>
        <taxon>Tracheophyta</taxon>
        <taxon>Spermatophyta</taxon>
        <taxon>Magnoliopsida</taxon>
        <taxon>eudicotyledons</taxon>
        <taxon>Gunneridae</taxon>
        <taxon>Pentapetalae</taxon>
        <taxon>rosids</taxon>
        <taxon>malvids</taxon>
        <taxon>Sapindales</taxon>
        <taxon>Sapindaceae</taxon>
        <taxon>Hippocastanoideae</taxon>
        <taxon>Acereae</taxon>
        <taxon>Dipteronia</taxon>
    </lineage>
</organism>
<sequence>MKDELGWMQCYIASAEEKEDDNGQYIVRKWLTGITKIAYDAEDVLDYLILQVHHKRMSAGCFPSMSCCIKCREKVNLRDLGKDNFI</sequence>
<accession>A0AAD9TQX8</accession>
<dbReference type="GO" id="GO:0000166">
    <property type="term" value="F:nucleotide binding"/>
    <property type="evidence" value="ECO:0007669"/>
    <property type="project" value="UniProtKB-KW"/>
</dbReference>
<reference evidence="5" key="1">
    <citation type="journal article" date="2023" name="Plant J.">
        <title>Genome sequences and population genomics provide insights into the demographic history, inbreeding, and mutation load of two 'living fossil' tree species of Dipteronia.</title>
        <authorList>
            <person name="Feng Y."/>
            <person name="Comes H.P."/>
            <person name="Chen J."/>
            <person name="Zhu S."/>
            <person name="Lu R."/>
            <person name="Zhang X."/>
            <person name="Li P."/>
            <person name="Qiu J."/>
            <person name="Olsen K.M."/>
            <person name="Qiu Y."/>
        </authorList>
    </citation>
    <scope>NUCLEOTIDE SEQUENCE</scope>
    <source>
        <strain evidence="5">KIB01</strain>
    </source>
</reference>
<keyword evidence="2" id="KW-0547">Nucleotide-binding</keyword>
<evidence type="ECO:0000256" key="2">
    <source>
        <dbReference type="ARBA" id="ARBA00022741"/>
    </source>
</evidence>
<keyword evidence="3" id="KW-0611">Plant defense</keyword>
<evidence type="ECO:0000256" key="3">
    <source>
        <dbReference type="ARBA" id="ARBA00022821"/>
    </source>
</evidence>
<gene>
    <name evidence="5" type="ORF">Ddye_028046</name>
</gene>
<feature type="domain" description="Disease resistance N-terminal" evidence="4">
    <location>
        <begin position="1"/>
        <end position="59"/>
    </location>
</feature>
<evidence type="ECO:0000259" key="4">
    <source>
        <dbReference type="Pfam" id="PF18052"/>
    </source>
</evidence>